<dbReference type="CDD" id="cd18093">
    <property type="entry name" value="SpoU-like_TrmJ"/>
    <property type="match status" value="1"/>
</dbReference>
<organism evidence="6">
    <name type="scientific">mine drainage metagenome</name>
    <dbReference type="NCBI Taxonomy" id="410659"/>
    <lineage>
        <taxon>unclassified sequences</taxon>
        <taxon>metagenomes</taxon>
        <taxon>ecological metagenomes</taxon>
    </lineage>
</organism>
<dbReference type="GO" id="GO:0160206">
    <property type="term" value="F:tRNA (cytidine(32)/uridine(32)-2'-O)-methyltransferase activity"/>
    <property type="evidence" value="ECO:0007669"/>
    <property type="project" value="UniProtKB-EC"/>
</dbReference>
<keyword evidence="4" id="KW-0949">S-adenosyl-L-methionine</keyword>
<proteinExistence type="inferred from homology"/>
<dbReference type="GO" id="GO:0003723">
    <property type="term" value="F:RNA binding"/>
    <property type="evidence" value="ECO:0007669"/>
    <property type="project" value="InterPro"/>
</dbReference>
<feature type="domain" description="tRNA/rRNA methyltransferase SpoU type" evidence="5">
    <location>
        <begin position="24"/>
        <end position="173"/>
    </location>
</feature>
<dbReference type="InterPro" id="IPR004384">
    <property type="entry name" value="RNA_MeTrfase_TrmJ/LasT"/>
</dbReference>
<protein>
    <submittedName>
        <fullName evidence="6">tRNA (Cytidine/uridine-2'-O-)-methyltransferase TrmJ</fullName>
        <ecNumber evidence="6">2.1.1.200</ecNumber>
    </submittedName>
</protein>
<dbReference type="GO" id="GO:0005829">
    <property type="term" value="C:cytosol"/>
    <property type="evidence" value="ECO:0007669"/>
    <property type="project" value="TreeGrafter"/>
</dbReference>
<dbReference type="GO" id="GO:0002128">
    <property type="term" value="P:tRNA nucleoside ribose methylation"/>
    <property type="evidence" value="ECO:0007669"/>
    <property type="project" value="TreeGrafter"/>
</dbReference>
<gene>
    <name evidence="6" type="primary">trmJ_5</name>
    <name evidence="6" type="ORF">GALL_184530</name>
</gene>
<evidence type="ECO:0000259" key="5">
    <source>
        <dbReference type="Pfam" id="PF00588"/>
    </source>
</evidence>
<name>A0A1J5S5L4_9ZZZZ</name>
<evidence type="ECO:0000256" key="2">
    <source>
        <dbReference type="ARBA" id="ARBA00022603"/>
    </source>
</evidence>
<comment type="similarity">
    <text evidence="1">Belongs to the class IV-like SAM-binding methyltransferase superfamily. RNA methyltransferase TrmH family.</text>
</comment>
<dbReference type="InterPro" id="IPR001537">
    <property type="entry name" value="SpoU_MeTrfase"/>
</dbReference>
<dbReference type="PANTHER" id="PTHR42786">
    <property type="entry name" value="TRNA/RRNA METHYLTRANSFERASE"/>
    <property type="match status" value="1"/>
</dbReference>
<dbReference type="AlphaFoldDB" id="A0A1J5S5L4"/>
<dbReference type="EC" id="2.1.1.200" evidence="6"/>
<evidence type="ECO:0000256" key="4">
    <source>
        <dbReference type="ARBA" id="ARBA00022691"/>
    </source>
</evidence>
<dbReference type="FunFam" id="3.40.1280.10:FF:000006">
    <property type="entry name" value="Uncharacterized tRNA/rRNA methyltransferase HI_0380"/>
    <property type="match status" value="1"/>
</dbReference>
<dbReference type="Pfam" id="PF00588">
    <property type="entry name" value="SpoU_methylase"/>
    <property type="match status" value="1"/>
</dbReference>
<dbReference type="SUPFAM" id="SSF75217">
    <property type="entry name" value="alpha/beta knot"/>
    <property type="match status" value="1"/>
</dbReference>
<dbReference type="EMBL" id="MLJW01000105">
    <property type="protein sequence ID" value="OIQ99516.1"/>
    <property type="molecule type" value="Genomic_DNA"/>
</dbReference>
<evidence type="ECO:0000313" key="6">
    <source>
        <dbReference type="EMBL" id="OIQ99516.1"/>
    </source>
</evidence>
<dbReference type="Gene3D" id="1.10.8.590">
    <property type="match status" value="1"/>
</dbReference>
<dbReference type="NCBIfam" id="TIGR00050">
    <property type="entry name" value="rRNA_methyl_1"/>
    <property type="match status" value="1"/>
</dbReference>
<dbReference type="Gene3D" id="3.40.1280.10">
    <property type="match status" value="1"/>
</dbReference>
<comment type="caution">
    <text evidence="6">The sequence shown here is derived from an EMBL/GenBank/DDBJ whole genome shotgun (WGS) entry which is preliminary data.</text>
</comment>
<reference evidence="6" key="1">
    <citation type="submission" date="2016-10" db="EMBL/GenBank/DDBJ databases">
        <title>Sequence of Gallionella enrichment culture.</title>
        <authorList>
            <person name="Poehlein A."/>
            <person name="Muehling M."/>
            <person name="Daniel R."/>
        </authorList>
    </citation>
    <scope>NUCLEOTIDE SEQUENCE</scope>
</reference>
<evidence type="ECO:0000256" key="1">
    <source>
        <dbReference type="ARBA" id="ARBA00007228"/>
    </source>
</evidence>
<keyword evidence="3 6" id="KW-0808">Transferase</keyword>
<dbReference type="InterPro" id="IPR029028">
    <property type="entry name" value="Alpha/beta_knot_MTases"/>
</dbReference>
<dbReference type="PIRSF" id="PIRSF004808">
    <property type="entry name" value="LasT"/>
    <property type="match status" value="1"/>
</dbReference>
<accession>A0A1J5S5L4</accession>
<sequence>MREGEAESIGSPSASSLRGYGDNIRVVLSHTTHPGNIGAAARAMKTMGLRHLYLINPRYFPDPQASAMAAGADDVLQNAVVCKSIDEALQGAVFTVAMTARLRDISIAVKTPREAMPEVLQQAATHPVALLFGTEMSGLTNEEMGKAQLGVNIPAHPDFSSLNIAAAVQVIAYELSVAAESYAPVVLQIEPASHERVEGLYAHLEKTLFEIGFFTTQNPARLMQRLRRLYSRTRLEDEEINILRGMLTVATEYNARLKRRYAEEHPDVQKH</sequence>
<evidence type="ECO:0000256" key="3">
    <source>
        <dbReference type="ARBA" id="ARBA00022679"/>
    </source>
</evidence>
<keyword evidence="2 6" id="KW-0489">Methyltransferase</keyword>
<dbReference type="PANTHER" id="PTHR42786:SF2">
    <property type="entry name" value="TRNA (CYTIDINE_URIDINE-2'-O-)-METHYLTRANSFERASE TRMJ"/>
    <property type="match status" value="1"/>
</dbReference>
<dbReference type="InterPro" id="IPR029026">
    <property type="entry name" value="tRNA_m1G_MTases_N"/>
</dbReference>